<evidence type="ECO:0000313" key="3">
    <source>
        <dbReference type="Proteomes" id="UP000033616"/>
    </source>
</evidence>
<proteinExistence type="predicted"/>
<dbReference type="RefSeq" id="WP_045797514.1">
    <property type="nucleotide sequence ID" value="NZ_LANP01000025.1"/>
</dbReference>
<keyword evidence="1" id="KW-0802">TPR repeat</keyword>
<dbReference type="PROSITE" id="PS50293">
    <property type="entry name" value="TPR_REGION"/>
    <property type="match status" value="1"/>
</dbReference>
<evidence type="ECO:0000256" key="1">
    <source>
        <dbReference type="PROSITE-ProRule" id="PRU00339"/>
    </source>
</evidence>
<dbReference type="PATRIC" id="fig|1359168.3.peg.648"/>
<dbReference type="STRING" id="1359168.OCHUTO_0920"/>
<dbReference type="SUPFAM" id="SSF48452">
    <property type="entry name" value="TPR-like"/>
    <property type="match status" value="1"/>
</dbReference>
<keyword evidence="3" id="KW-1185">Reference proteome</keyword>
<evidence type="ECO:0000313" key="2">
    <source>
        <dbReference type="EMBL" id="KJV55254.1"/>
    </source>
</evidence>
<name>A0A0F3MKY7_9RICK</name>
<organism evidence="2 3">
    <name type="scientific">Orientia chuto str. Dubai</name>
    <dbReference type="NCBI Taxonomy" id="1359168"/>
    <lineage>
        <taxon>Bacteria</taxon>
        <taxon>Pseudomonadati</taxon>
        <taxon>Pseudomonadota</taxon>
        <taxon>Alphaproteobacteria</taxon>
        <taxon>Rickettsiales</taxon>
        <taxon>Rickettsiaceae</taxon>
        <taxon>Rickettsieae</taxon>
        <taxon>Orientia</taxon>
    </lineage>
</organism>
<dbReference type="SMART" id="SM00028">
    <property type="entry name" value="TPR"/>
    <property type="match status" value="1"/>
</dbReference>
<feature type="repeat" description="TPR" evidence="1">
    <location>
        <begin position="19"/>
        <end position="52"/>
    </location>
</feature>
<dbReference type="AlphaFoldDB" id="A0A0F3MKY7"/>
<accession>A0A0F3MKY7</accession>
<dbReference type="PROSITE" id="PS50005">
    <property type="entry name" value="TPR"/>
    <property type="match status" value="1"/>
</dbReference>
<dbReference type="Proteomes" id="UP000033616">
    <property type="component" value="Unassembled WGS sequence"/>
</dbReference>
<sequence length="100" mass="11294">MELIKTMIVIVGIITQYNAEAYNNKGLALTKLGQYQEAIENFNLAISSSDYRAAYRNKEIALKKLRQHQEATAAANHNEEVIRHIVAQIKVYSCDLGVQK</sequence>
<dbReference type="InterPro" id="IPR011990">
    <property type="entry name" value="TPR-like_helical_dom_sf"/>
</dbReference>
<dbReference type="Gene3D" id="1.25.40.10">
    <property type="entry name" value="Tetratricopeptide repeat domain"/>
    <property type="match status" value="1"/>
</dbReference>
<dbReference type="InterPro" id="IPR019734">
    <property type="entry name" value="TPR_rpt"/>
</dbReference>
<dbReference type="EMBL" id="LANP01000025">
    <property type="protein sequence ID" value="KJV55254.1"/>
    <property type="molecule type" value="Genomic_DNA"/>
</dbReference>
<comment type="caution">
    <text evidence="2">The sequence shown here is derived from an EMBL/GenBank/DDBJ whole genome shotgun (WGS) entry which is preliminary data.</text>
</comment>
<reference evidence="2 3" key="1">
    <citation type="submission" date="2015-02" db="EMBL/GenBank/DDBJ databases">
        <title>Genome Sequencing of Rickettsiales.</title>
        <authorList>
            <person name="Daugherty S.C."/>
            <person name="Su Q."/>
            <person name="Abolude K."/>
            <person name="Beier-Sexton M."/>
            <person name="Carlyon J.A."/>
            <person name="Carter R."/>
            <person name="Day N.P."/>
            <person name="Dumler S.J."/>
            <person name="Dyachenko V."/>
            <person name="Godinez A."/>
            <person name="Kurtti T.J."/>
            <person name="Lichay M."/>
            <person name="Mullins K.E."/>
            <person name="Ott S."/>
            <person name="Pappas-Brown V."/>
            <person name="Paris D.H."/>
            <person name="Patel P."/>
            <person name="Richards A.L."/>
            <person name="Sadzewicz L."/>
            <person name="Sears K."/>
            <person name="Seidman D."/>
            <person name="Sengamalay N."/>
            <person name="Stenos J."/>
            <person name="Tallon L.J."/>
            <person name="Vincent G."/>
            <person name="Fraser C.M."/>
            <person name="Munderloh U."/>
            <person name="Dunning-Hotopp J.C."/>
        </authorList>
    </citation>
    <scope>NUCLEOTIDE SEQUENCE [LARGE SCALE GENOMIC DNA]</scope>
    <source>
        <strain evidence="2 3">Fuller</strain>
    </source>
</reference>
<protein>
    <submittedName>
        <fullName evidence="2">Tetratricopeptide repeat family protein</fullName>
    </submittedName>
</protein>
<gene>
    <name evidence="2" type="ORF">OCHUTO_0920</name>
</gene>
<dbReference type="Pfam" id="PF00515">
    <property type="entry name" value="TPR_1"/>
    <property type="match status" value="1"/>
</dbReference>